<comment type="caution">
    <text evidence="1">The sequence shown here is derived from an EMBL/GenBank/DDBJ whole genome shotgun (WGS) entry which is preliminary data.</text>
</comment>
<evidence type="ECO:0000313" key="2">
    <source>
        <dbReference type="Proteomes" id="UP000789572"/>
    </source>
</evidence>
<evidence type="ECO:0000313" key="1">
    <source>
        <dbReference type="EMBL" id="CAG8568779.1"/>
    </source>
</evidence>
<dbReference type="OrthoDB" id="2429110at2759"/>
<dbReference type="AlphaFoldDB" id="A0A9N9BI35"/>
<accession>A0A9N9BI35</accession>
<protein>
    <submittedName>
        <fullName evidence="1">6701_t:CDS:1</fullName>
    </submittedName>
</protein>
<reference evidence="1" key="1">
    <citation type="submission" date="2021-06" db="EMBL/GenBank/DDBJ databases">
        <authorList>
            <person name="Kallberg Y."/>
            <person name="Tangrot J."/>
            <person name="Rosling A."/>
        </authorList>
    </citation>
    <scope>NUCLEOTIDE SEQUENCE</scope>
    <source>
        <strain evidence="1">IA702</strain>
    </source>
</reference>
<sequence>MKTHNEFKNSTVETPPTVAELDAKLLADNLNKIIRDGRLMKYFYCKDFPMYRIVARNEDKKKDTLESRIAALHKLMQKPLNKIAISRAFHELWKLNDIQSEESDCNQLLKITSPNGQLLNLPR</sequence>
<gene>
    <name evidence="1" type="ORF">POCULU_LOCUS5884</name>
</gene>
<organism evidence="1 2">
    <name type="scientific">Paraglomus occultum</name>
    <dbReference type="NCBI Taxonomy" id="144539"/>
    <lineage>
        <taxon>Eukaryota</taxon>
        <taxon>Fungi</taxon>
        <taxon>Fungi incertae sedis</taxon>
        <taxon>Mucoromycota</taxon>
        <taxon>Glomeromycotina</taxon>
        <taxon>Glomeromycetes</taxon>
        <taxon>Paraglomerales</taxon>
        <taxon>Paraglomeraceae</taxon>
        <taxon>Paraglomus</taxon>
    </lineage>
</organism>
<name>A0A9N9BI35_9GLOM</name>
<dbReference type="Proteomes" id="UP000789572">
    <property type="component" value="Unassembled WGS sequence"/>
</dbReference>
<proteinExistence type="predicted"/>
<dbReference type="EMBL" id="CAJVPJ010000977">
    <property type="protein sequence ID" value="CAG8568779.1"/>
    <property type="molecule type" value="Genomic_DNA"/>
</dbReference>
<keyword evidence="2" id="KW-1185">Reference proteome</keyword>